<dbReference type="CDD" id="cd16936">
    <property type="entry name" value="HATPase_RsbW-like"/>
    <property type="match status" value="1"/>
</dbReference>
<dbReference type="Proteomes" id="UP000283644">
    <property type="component" value="Unassembled WGS sequence"/>
</dbReference>
<dbReference type="PANTHER" id="PTHR35526">
    <property type="entry name" value="ANTI-SIGMA-F FACTOR RSBW-RELATED"/>
    <property type="match status" value="1"/>
</dbReference>
<gene>
    <name evidence="1" type="ORF">D0Z08_31065</name>
</gene>
<dbReference type="InterPro" id="IPR036890">
    <property type="entry name" value="HATPase_C_sf"/>
</dbReference>
<protein>
    <recommendedName>
        <fullName evidence="3">ATP-binding protein</fullName>
    </recommendedName>
</protein>
<comment type="caution">
    <text evidence="1">The sequence shown here is derived from an EMBL/GenBank/DDBJ whole genome shotgun (WGS) entry which is preliminary data.</text>
</comment>
<dbReference type="AlphaFoldDB" id="A0A417XRW7"/>
<dbReference type="EMBL" id="QXGH01000055">
    <property type="protein sequence ID" value="RHW22810.1"/>
    <property type="molecule type" value="Genomic_DNA"/>
</dbReference>
<evidence type="ECO:0008006" key="3">
    <source>
        <dbReference type="Google" id="ProtNLM"/>
    </source>
</evidence>
<dbReference type="GO" id="GO:0004674">
    <property type="term" value="F:protein serine/threonine kinase activity"/>
    <property type="evidence" value="ECO:0007669"/>
    <property type="project" value="UniProtKB-KW"/>
</dbReference>
<dbReference type="PANTHER" id="PTHR35526:SF3">
    <property type="entry name" value="ANTI-SIGMA-F FACTOR RSBW"/>
    <property type="match status" value="1"/>
</dbReference>
<reference evidence="1 2" key="1">
    <citation type="submission" date="2018-09" db="EMBL/GenBank/DDBJ databases">
        <title>Genome sequencing of Nocardioides immobilis CCTCC AB 2017083 for comparison to Nocardioides silvaticus.</title>
        <authorList>
            <person name="Li C."/>
            <person name="Wang G."/>
        </authorList>
    </citation>
    <scope>NUCLEOTIDE SEQUENCE [LARGE SCALE GENOMIC DNA]</scope>
    <source>
        <strain evidence="1 2">CCTCC AB 2017083</strain>
    </source>
</reference>
<evidence type="ECO:0000313" key="1">
    <source>
        <dbReference type="EMBL" id="RHW22810.1"/>
    </source>
</evidence>
<accession>A0A417XRW7</accession>
<name>A0A417XRW7_9ACTN</name>
<sequence>MSAPRGGNPELRVRLAAEVSSVPGARRFVTDGLLDWGREHLVDDAALCVTEMAANSALHSGSAYMHVGMIDLEPAVRLSVEDAGGLVPVPAVAPPPVLRGGDVPPVEALGTTGRGLAIVSVLAESWGIEERADRRRIWANLAGDGVEHEVRPPMVDIRGATTPETDVLPAGWARVRMLRCPVQLGLRVDRRLDDLIRELQLIDSDVGATPPRELGRLIERLVTRPAFARHMGRRIALDAAAAGLEYVDIEMTLPRDLASSVRELLVADNLADEICETHHLLTPRSTPEMVSLRTWMTECIVTQAERGATPVPYGEWLRQSG</sequence>
<organism evidence="1 2">
    <name type="scientific">Nocardioides immobilis</name>
    <dbReference type="NCBI Taxonomy" id="2049295"/>
    <lineage>
        <taxon>Bacteria</taxon>
        <taxon>Bacillati</taxon>
        <taxon>Actinomycetota</taxon>
        <taxon>Actinomycetes</taxon>
        <taxon>Propionibacteriales</taxon>
        <taxon>Nocardioidaceae</taxon>
        <taxon>Nocardioides</taxon>
    </lineage>
</organism>
<keyword evidence="2" id="KW-1185">Reference proteome</keyword>
<evidence type="ECO:0000313" key="2">
    <source>
        <dbReference type="Proteomes" id="UP000283644"/>
    </source>
</evidence>
<proteinExistence type="predicted"/>
<dbReference type="InterPro" id="IPR050267">
    <property type="entry name" value="Anti-sigma-factor_SerPK"/>
</dbReference>
<dbReference type="Gene3D" id="3.30.565.10">
    <property type="entry name" value="Histidine kinase-like ATPase, C-terminal domain"/>
    <property type="match status" value="1"/>
</dbReference>